<dbReference type="Pfam" id="PF02686">
    <property type="entry name" value="GatC"/>
    <property type="match status" value="1"/>
</dbReference>
<dbReference type="OMA" id="KPTWSVN"/>
<evidence type="ECO:0008006" key="3">
    <source>
        <dbReference type="Google" id="ProtNLM"/>
    </source>
</evidence>
<dbReference type="EMBL" id="GL377302">
    <property type="protein sequence ID" value="EFJ01975.1"/>
    <property type="molecule type" value="Genomic_DNA"/>
</dbReference>
<dbReference type="SUPFAM" id="SSF141000">
    <property type="entry name" value="Glu-tRNAGln amidotransferase C subunit"/>
    <property type="match status" value="1"/>
</dbReference>
<sequence>MPEAVPLATSERAGRVQHACMSALISRRALSAVRLWRCARWSSTKAAGGVLAKVDRYGIPLEPTWSVHELLSSYPKPTLSDAALRRLHDLSALLPPEEGTEEHKRIKHELEELIRLVEAVKLVDTAGVEVTQRPDTSADAPPVFLSDEPSGRELLKHAEKTEDGFYVIDANRRR</sequence>
<dbReference type="VEuPathDB" id="FungiDB:SCHCODRAFT_02731307"/>
<evidence type="ECO:0000313" key="1">
    <source>
        <dbReference type="EMBL" id="EFJ01975.1"/>
    </source>
</evidence>
<feature type="non-terminal residue" evidence="1">
    <location>
        <position position="174"/>
    </location>
</feature>
<dbReference type="AlphaFoldDB" id="D8PKX4"/>
<dbReference type="RefSeq" id="XP_003036877.1">
    <property type="nucleotide sequence ID" value="XM_003036831.1"/>
</dbReference>
<dbReference type="GO" id="GO:0006450">
    <property type="term" value="P:regulation of translational fidelity"/>
    <property type="evidence" value="ECO:0007669"/>
    <property type="project" value="InterPro"/>
</dbReference>
<organism evidence="2">
    <name type="scientific">Schizophyllum commune (strain H4-8 / FGSC 9210)</name>
    <name type="common">Split gill fungus</name>
    <dbReference type="NCBI Taxonomy" id="578458"/>
    <lineage>
        <taxon>Eukaryota</taxon>
        <taxon>Fungi</taxon>
        <taxon>Dikarya</taxon>
        <taxon>Basidiomycota</taxon>
        <taxon>Agaricomycotina</taxon>
        <taxon>Agaricomycetes</taxon>
        <taxon>Agaricomycetidae</taxon>
        <taxon>Agaricales</taxon>
        <taxon>Schizophyllaceae</taxon>
        <taxon>Schizophyllum</taxon>
    </lineage>
</organism>
<dbReference type="InParanoid" id="D8PKX4"/>
<dbReference type="InterPro" id="IPR003837">
    <property type="entry name" value="GatC"/>
</dbReference>
<dbReference type="GeneID" id="9589339"/>
<name>D8PKX4_SCHCM</name>
<keyword evidence="2" id="KW-1185">Reference proteome</keyword>
<dbReference type="KEGG" id="scm:SCHCO_02731307"/>
<gene>
    <name evidence="1" type="ORF">SCHCODRAFT_103214</name>
</gene>
<dbReference type="HOGENOM" id="CLU_108161_0_0_1"/>
<dbReference type="eggNOG" id="ENOG502R15I">
    <property type="taxonomic scope" value="Eukaryota"/>
</dbReference>
<dbReference type="OrthoDB" id="5522061at2759"/>
<dbReference type="InterPro" id="IPR036113">
    <property type="entry name" value="Asp/Glu-ADT_sf_sub_c"/>
</dbReference>
<dbReference type="Proteomes" id="UP000007431">
    <property type="component" value="Unassembled WGS sequence"/>
</dbReference>
<evidence type="ECO:0000313" key="2">
    <source>
        <dbReference type="Proteomes" id="UP000007431"/>
    </source>
</evidence>
<reference evidence="1 2" key="1">
    <citation type="journal article" date="2010" name="Nat. Biotechnol.">
        <title>Genome sequence of the model mushroom Schizophyllum commune.</title>
        <authorList>
            <person name="Ohm R.A."/>
            <person name="de Jong J.F."/>
            <person name="Lugones L.G."/>
            <person name="Aerts A."/>
            <person name="Kothe E."/>
            <person name="Stajich J.E."/>
            <person name="de Vries R.P."/>
            <person name="Record E."/>
            <person name="Levasseur A."/>
            <person name="Baker S.E."/>
            <person name="Bartholomew K.A."/>
            <person name="Coutinho P.M."/>
            <person name="Erdmann S."/>
            <person name="Fowler T.J."/>
            <person name="Gathman A.C."/>
            <person name="Lombard V."/>
            <person name="Henrissat B."/>
            <person name="Knabe N."/>
            <person name="Kuees U."/>
            <person name="Lilly W.W."/>
            <person name="Lindquist E."/>
            <person name="Lucas S."/>
            <person name="Magnuson J.K."/>
            <person name="Piumi F."/>
            <person name="Raudaskoski M."/>
            <person name="Salamov A."/>
            <person name="Schmutz J."/>
            <person name="Schwarze F.W.M.R."/>
            <person name="vanKuyk P.A."/>
            <person name="Horton J.S."/>
            <person name="Grigoriev I.V."/>
            <person name="Woesten H.A.B."/>
        </authorList>
    </citation>
    <scope>NUCLEOTIDE SEQUENCE [LARGE SCALE GENOMIC DNA]</scope>
    <source>
        <strain evidence="2">H4-8 / FGSC 9210</strain>
    </source>
</reference>
<protein>
    <recommendedName>
        <fullName evidence="3">Glutamyl-tRNA(Gln) amidotransferase subunit F, mitochondrial</fullName>
    </recommendedName>
</protein>
<proteinExistence type="predicted"/>
<accession>D8PKX4</accession>